<comment type="caution">
    <text evidence="2">The sequence shown here is derived from an EMBL/GenBank/DDBJ whole genome shotgun (WGS) entry which is preliminary data.</text>
</comment>
<dbReference type="PANTHER" id="PTHR46230:SF7">
    <property type="entry name" value="BOLA-LIKE PROTEIN 1"/>
    <property type="match status" value="1"/>
</dbReference>
<dbReference type="InterPro" id="IPR002634">
    <property type="entry name" value="BolA"/>
</dbReference>
<evidence type="ECO:0000313" key="2">
    <source>
        <dbReference type="EMBL" id="MFH0252343.1"/>
    </source>
</evidence>
<dbReference type="Proteomes" id="UP001607157">
    <property type="component" value="Unassembled WGS sequence"/>
</dbReference>
<evidence type="ECO:0000256" key="1">
    <source>
        <dbReference type="RuleBase" id="RU003860"/>
    </source>
</evidence>
<comment type="similarity">
    <text evidence="1">Belongs to the BolA/IbaG family.</text>
</comment>
<evidence type="ECO:0000313" key="3">
    <source>
        <dbReference type="Proteomes" id="UP001607157"/>
    </source>
</evidence>
<proteinExistence type="inferred from homology"/>
<dbReference type="Gene3D" id="3.30.300.90">
    <property type="entry name" value="BolA-like"/>
    <property type="match status" value="1"/>
</dbReference>
<reference evidence="2 3" key="1">
    <citation type="submission" date="2024-10" db="EMBL/GenBank/DDBJ databases">
        <authorList>
            <person name="Yang X.-N."/>
        </authorList>
    </citation>
    <scope>NUCLEOTIDE SEQUENCE [LARGE SCALE GENOMIC DNA]</scope>
    <source>
        <strain evidence="2 3">CAU 1059</strain>
    </source>
</reference>
<keyword evidence="3" id="KW-1185">Reference proteome</keyword>
<protein>
    <submittedName>
        <fullName evidence="2">BolA family protein</fullName>
    </submittedName>
</protein>
<dbReference type="PANTHER" id="PTHR46230">
    <property type="match status" value="1"/>
</dbReference>
<dbReference type="Pfam" id="PF01722">
    <property type="entry name" value="BolA"/>
    <property type="match status" value="1"/>
</dbReference>
<accession>A0ABW7I2M2</accession>
<dbReference type="RefSeq" id="WP_394624011.1">
    <property type="nucleotide sequence ID" value="NZ_JBIHMM010000001.1"/>
</dbReference>
<gene>
    <name evidence="2" type="ORF">ACGRVM_00430</name>
</gene>
<dbReference type="InterPro" id="IPR036065">
    <property type="entry name" value="BolA-like_sf"/>
</dbReference>
<sequence length="127" mass="13877">MADETDMSKPNGSDLLIGHLFASRSRYSSLNGAELKGAEGIKMNRAAEIRRALEQKFKTQYLEVIDESAAHRGHAGAPEEGQSHFRVRIRAPELGSMTRIARHRAIHSAIGADMMGQIHALAIEAEG</sequence>
<dbReference type="EMBL" id="JBIHMM010000001">
    <property type="protein sequence ID" value="MFH0252343.1"/>
    <property type="molecule type" value="Genomic_DNA"/>
</dbReference>
<organism evidence="2 3">
    <name type="scientific">Roseovarius aquimarinus</name>
    <dbReference type="NCBI Taxonomy" id="1229156"/>
    <lineage>
        <taxon>Bacteria</taxon>
        <taxon>Pseudomonadati</taxon>
        <taxon>Pseudomonadota</taxon>
        <taxon>Alphaproteobacteria</taxon>
        <taxon>Rhodobacterales</taxon>
        <taxon>Roseobacteraceae</taxon>
        <taxon>Roseovarius</taxon>
    </lineage>
</organism>
<name>A0ABW7I2M2_9RHOB</name>
<dbReference type="SUPFAM" id="SSF82657">
    <property type="entry name" value="BolA-like"/>
    <property type="match status" value="1"/>
</dbReference>